<evidence type="ECO:0000313" key="3">
    <source>
        <dbReference type="EMBL" id="GAA4637155.1"/>
    </source>
</evidence>
<evidence type="ECO:0000259" key="2">
    <source>
        <dbReference type="SMART" id="SM00822"/>
    </source>
</evidence>
<name>A0ABP8UPS0_9ACTN</name>
<protein>
    <submittedName>
        <fullName evidence="3">SDR family oxidoreductase</fullName>
    </submittedName>
</protein>
<accession>A0ABP8UPS0</accession>
<dbReference type="Proteomes" id="UP001501442">
    <property type="component" value="Unassembled WGS sequence"/>
</dbReference>
<evidence type="ECO:0000313" key="4">
    <source>
        <dbReference type="Proteomes" id="UP001501442"/>
    </source>
</evidence>
<dbReference type="Pfam" id="PF13561">
    <property type="entry name" value="adh_short_C2"/>
    <property type="match status" value="1"/>
</dbReference>
<dbReference type="RefSeq" id="WP_345440117.1">
    <property type="nucleotide sequence ID" value="NZ_BAABHK010000019.1"/>
</dbReference>
<dbReference type="SMART" id="SM00822">
    <property type="entry name" value="PKS_KR"/>
    <property type="match status" value="1"/>
</dbReference>
<dbReference type="PANTHER" id="PTHR42879">
    <property type="entry name" value="3-OXOACYL-(ACYL-CARRIER-PROTEIN) REDUCTASE"/>
    <property type="match status" value="1"/>
</dbReference>
<dbReference type="Gene3D" id="3.40.50.720">
    <property type="entry name" value="NAD(P)-binding Rossmann-like Domain"/>
    <property type="match status" value="1"/>
</dbReference>
<proteinExistence type="inferred from homology"/>
<dbReference type="InterPro" id="IPR057326">
    <property type="entry name" value="KR_dom"/>
</dbReference>
<dbReference type="EMBL" id="BAABHK010000019">
    <property type="protein sequence ID" value="GAA4637155.1"/>
    <property type="molecule type" value="Genomic_DNA"/>
</dbReference>
<comment type="similarity">
    <text evidence="1">Belongs to the short-chain dehydrogenases/reductases (SDR) family.</text>
</comment>
<dbReference type="PANTHER" id="PTHR42879:SF6">
    <property type="entry name" value="NADPH-DEPENDENT REDUCTASE BACG"/>
    <property type="match status" value="1"/>
</dbReference>
<dbReference type="PRINTS" id="PR00081">
    <property type="entry name" value="GDHRDH"/>
</dbReference>
<keyword evidence="4" id="KW-1185">Reference proteome</keyword>
<sequence length="249" mass="25385">MAVEEGVALVTGASRGLGAVIARRLAADGRPVAVGFRSGADQARRVVEDIRAAGGRAEAFAADVTDEAAVADLVAAVTDGLGPITVLVVNATGPQPAVAVEDLTWEAHLDQLRFFVKSPTLLLQAVLPGMKAGGGGRVIQIGSDIFERALPGMSAYVAAKGAQIGLTRSWARELGPSGITVNLVAPGWIPVERHAGASADDVSAYRADVPLGRMGTPDDVAATVSFLASDAAAFITGERITVNGGHTID</sequence>
<dbReference type="SUPFAM" id="SSF51735">
    <property type="entry name" value="NAD(P)-binding Rossmann-fold domains"/>
    <property type="match status" value="1"/>
</dbReference>
<gene>
    <name evidence="3" type="ORF">GCM10023196_089810</name>
</gene>
<dbReference type="InterPro" id="IPR036291">
    <property type="entry name" value="NAD(P)-bd_dom_sf"/>
</dbReference>
<feature type="domain" description="Ketoreductase" evidence="2">
    <location>
        <begin position="6"/>
        <end position="191"/>
    </location>
</feature>
<comment type="caution">
    <text evidence="3">The sequence shown here is derived from an EMBL/GenBank/DDBJ whole genome shotgun (WGS) entry which is preliminary data.</text>
</comment>
<organism evidence="3 4">
    <name type="scientific">Actinoallomurus vinaceus</name>
    <dbReference type="NCBI Taxonomy" id="1080074"/>
    <lineage>
        <taxon>Bacteria</taxon>
        <taxon>Bacillati</taxon>
        <taxon>Actinomycetota</taxon>
        <taxon>Actinomycetes</taxon>
        <taxon>Streptosporangiales</taxon>
        <taxon>Thermomonosporaceae</taxon>
        <taxon>Actinoallomurus</taxon>
    </lineage>
</organism>
<evidence type="ECO:0000256" key="1">
    <source>
        <dbReference type="ARBA" id="ARBA00006484"/>
    </source>
</evidence>
<reference evidence="4" key="1">
    <citation type="journal article" date="2019" name="Int. J. Syst. Evol. Microbiol.">
        <title>The Global Catalogue of Microorganisms (GCM) 10K type strain sequencing project: providing services to taxonomists for standard genome sequencing and annotation.</title>
        <authorList>
            <consortium name="The Broad Institute Genomics Platform"/>
            <consortium name="The Broad Institute Genome Sequencing Center for Infectious Disease"/>
            <person name="Wu L."/>
            <person name="Ma J."/>
        </authorList>
    </citation>
    <scope>NUCLEOTIDE SEQUENCE [LARGE SCALE GENOMIC DNA]</scope>
    <source>
        <strain evidence="4">JCM 17939</strain>
    </source>
</reference>
<dbReference type="InterPro" id="IPR050259">
    <property type="entry name" value="SDR"/>
</dbReference>
<dbReference type="InterPro" id="IPR002347">
    <property type="entry name" value="SDR_fam"/>
</dbReference>